<name>A0ABW2NYT2_9ACTN</name>
<proteinExistence type="predicted"/>
<dbReference type="EMBL" id="JBHTCG010000005">
    <property type="protein sequence ID" value="MFC7382558.1"/>
    <property type="molecule type" value="Genomic_DNA"/>
</dbReference>
<protein>
    <submittedName>
        <fullName evidence="1">Uncharacterized protein</fullName>
    </submittedName>
</protein>
<comment type="caution">
    <text evidence="1">The sequence shown here is derived from an EMBL/GenBank/DDBJ whole genome shotgun (WGS) entry which is preliminary data.</text>
</comment>
<keyword evidence="2" id="KW-1185">Reference proteome</keyword>
<accession>A0ABW2NYT2</accession>
<evidence type="ECO:0000313" key="1">
    <source>
        <dbReference type="EMBL" id="MFC7382558.1"/>
    </source>
</evidence>
<sequence>MPNELIDLYLRTLKTDLPDDICWIVVQPLSGALTVKDAVTRIGGKLERCRDMTPVDAYLLSPGDTLSFEQAETGVAVLQVAGFLGMLPEVIEPLSRGARAWVAHWDVNAGFNMLHWVDGSCVGGWDPYAPREGWTTGLGPMAHHAEFFLGYDIDDDRQDPLYPEAVALAVIELESGIRLDRARFDREQPTMLVIWNTSGGLDFPKFDD</sequence>
<dbReference type="Proteomes" id="UP001596496">
    <property type="component" value="Unassembled WGS sequence"/>
</dbReference>
<evidence type="ECO:0000313" key="2">
    <source>
        <dbReference type="Proteomes" id="UP001596496"/>
    </source>
</evidence>
<organism evidence="1 2">
    <name type="scientific">Sphaerisporangium rhizosphaerae</name>
    <dbReference type="NCBI Taxonomy" id="2269375"/>
    <lineage>
        <taxon>Bacteria</taxon>
        <taxon>Bacillati</taxon>
        <taxon>Actinomycetota</taxon>
        <taxon>Actinomycetes</taxon>
        <taxon>Streptosporangiales</taxon>
        <taxon>Streptosporangiaceae</taxon>
        <taxon>Sphaerisporangium</taxon>
    </lineage>
</organism>
<gene>
    <name evidence="1" type="ORF">ACFQSB_10115</name>
</gene>
<reference evidence="2" key="1">
    <citation type="journal article" date="2019" name="Int. J. Syst. Evol. Microbiol.">
        <title>The Global Catalogue of Microorganisms (GCM) 10K type strain sequencing project: providing services to taxonomists for standard genome sequencing and annotation.</title>
        <authorList>
            <consortium name="The Broad Institute Genomics Platform"/>
            <consortium name="The Broad Institute Genome Sequencing Center for Infectious Disease"/>
            <person name="Wu L."/>
            <person name="Ma J."/>
        </authorList>
    </citation>
    <scope>NUCLEOTIDE SEQUENCE [LARGE SCALE GENOMIC DNA]</scope>
    <source>
        <strain evidence="2">CECT 7649</strain>
    </source>
</reference>
<dbReference type="RefSeq" id="WP_380825829.1">
    <property type="nucleotide sequence ID" value="NZ_JBHTCG010000005.1"/>
</dbReference>